<keyword evidence="10" id="KW-1185">Reference proteome</keyword>
<feature type="signal peptide" evidence="7">
    <location>
        <begin position="1"/>
        <end position="21"/>
    </location>
</feature>
<dbReference type="STRING" id="1221996.QY95_03824"/>
<evidence type="ECO:0000256" key="5">
    <source>
        <dbReference type="SAM" id="MobiDB-lite"/>
    </source>
</evidence>
<evidence type="ECO:0000256" key="3">
    <source>
        <dbReference type="ARBA" id="ARBA00022729"/>
    </source>
</evidence>
<organism evidence="9 10">
    <name type="scientific">Bacillus thermotolerans</name>
    <name type="common">Quasibacillus thermotolerans</name>
    <dbReference type="NCBI Taxonomy" id="1221996"/>
    <lineage>
        <taxon>Bacteria</taxon>
        <taxon>Bacillati</taxon>
        <taxon>Bacillota</taxon>
        <taxon>Bacilli</taxon>
        <taxon>Bacillales</taxon>
        <taxon>Bacillaceae</taxon>
        <taxon>Bacillus</taxon>
    </lineage>
</organism>
<dbReference type="GO" id="GO:0006825">
    <property type="term" value="P:copper ion transport"/>
    <property type="evidence" value="ECO:0007669"/>
    <property type="project" value="InterPro"/>
</dbReference>
<feature type="chain" id="PRO_5002487524" evidence="7">
    <location>
        <begin position="22"/>
        <end position="191"/>
    </location>
</feature>
<evidence type="ECO:0000256" key="7">
    <source>
        <dbReference type="SAM" id="SignalP"/>
    </source>
</evidence>
<keyword evidence="6" id="KW-1133">Transmembrane helix</keyword>
<sequence length="191" mass="21179">MKKIFTILFFLLLTFSSPVFAHTGLKDASPSEGETVTEELQEITMEFNTAIENGSLFTLLDENGIEVAFEDIRLDKNKLIGTTSEPLIEGRYTVNWSIVGEDGHLIKGEYAFTVAQDNKAGEDSGTTDELKEKSNELNATDKTEEEANQSSAVNKEEKSKTNPSIVISIVTGFLLFAAFQTAMWLIRRGKK</sequence>
<feature type="region of interest" description="Disordered" evidence="5">
    <location>
        <begin position="119"/>
        <end position="158"/>
    </location>
</feature>
<keyword evidence="4" id="KW-0186">Copper</keyword>
<evidence type="ECO:0000256" key="4">
    <source>
        <dbReference type="ARBA" id="ARBA00023008"/>
    </source>
</evidence>
<dbReference type="InterPro" id="IPR007348">
    <property type="entry name" value="CopC_dom"/>
</dbReference>
<evidence type="ECO:0000259" key="8">
    <source>
        <dbReference type="Pfam" id="PF04234"/>
    </source>
</evidence>
<dbReference type="Pfam" id="PF04234">
    <property type="entry name" value="CopC"/>
    <property type="match status" value="1"/>
</dbReference>
<dbReference type="Gene3D" id="2.60.40.1220">
    <property type="match status" value="1"/>
</dbReference>
<feature type="domain" description="CopC" evidence="8">
    <location>
        <begin position="22"/>
        <end position="114"/>
    </location>
</feature>
<comment type="subcellular location">
    <subcellularLocation>
        <location evidence="1">Cell envelope</location>
    </subcellularLocation>
</comment>
<dbReference type="SUPFAM" id="SSF81296">
    <property type="entry name" value="E set domains"/>
    <property type="match status" value="1"/>
</dbReference>
<dbReference type="EMBL" id="JWIR02000080">
    <property type="protein sequence ID" value="KKB34712.1"/>
    <property type="molecule type" value="Genomic_DNA"/>
</dbReference>
<dbReference type="RefSeq" id="WP_040037565.1">
    <property type="nucleotide sequence ID" value="NZ_JWIQ02000059.1"/>
</dbReference>
<dbReference type="Proteomes" id="UP000031563">
    <property type="component" value="Unassembled WGS sequence"/>
</dbReference>
<dbReference type="InterPro" id="IPR014756">
    <property type="entry name" value="Ig_E-set"/>
</dbReference>
<evidence type="ECO:0000256" key="1">
    <source>
        <dbReference type="ARBA" id="ARBA00004196"/>
    </source>
</evidence>
<evidence type="ECO:0000313" key="10">
    <source>
        <dbReference type="Proteomes" id="UP000031563"/>
    </source>
</evidence>
<gene>
    <name evidence="9" type="ORF">QY95_03824</name>
</gene>
<feature type="transmembrane region" description="Helical" evidence="6">
    <location>
        <begin position="165"/>
        <end position="186"/>
    </location>
</feature>
<evidence type="ECO:0000256" key="6">
    <source>
        <dbReference type="SAM" id="Phobius"/>
    </source>
</evidence>
<keyword evidence="6" id="KW-0472">Membrane</keyword>
<accession>A0A0F5HPF0</accession>
<reference evidence="9" key="1">
    <citation type="submission" date="2015-02" db="EMBL/GenBank/DDBJ databases">
        <title>Genome Assembly of Bacillaceae bacterium MTCC 8252.</title>
        <authorList>
            <person name="Verma A."/>
            <person name="Khatri I."/>
            <person name="Mual P."/>
            <person name="Subramanian S."/>
            <person name="Krishnamurthi S."/>
        </authorList>
    </citation>
    <scope>NUCLEOTIDE SEQUENCE [LARGE SCALE GENOMIC DNA]</scope>
    <source>
        <strain evidence="9">MTCC 8252</strain>
    </source>
</reference>
<evidence type="ECO:0000313" key="9">
    <source>
        <dbReference type="EMBL" id="KKB34712.1"/>
    </source>
</evidence>
<keyword evidence="2" id="KW-0479">Metal-binding</keyword>
<dbReference type="InterPro" id="IPR032694">
    <property type="entry name" value="CopC/D"/>
</dbReference>
<evidence type="ECO:0000256" key="2">
    <source>
        <dbReference type="ARBA" id="ARBA00022723"/>
    </source>
</evidence>
<protein>
    <submittedName>
        <fullName evidence="9">Copper resistance protein CopC</fullName>
    </submittedName>
</protein>
<dbReference type="GO" id="GO:0046688">
    <property type="term" value="P:response to copper ion"/>
    <property type="evidence" value="ECO:0007669"/>
    <property type="project" value="InterPro"/>
</dbReference>
<dbReference type="GO" id="GO:0030313">
    <property type="term" value="C:cell envelope"/>
    <property type="evidence" value="ECO:0007669"/>
    <property type="project" value="UniProtKB-SubCell"/>
</dbReference>
<dbReference type="AlphaFoldDB" id="A0A0F5HPF0"/>
<keyword evidence="6" id="KW-0812">Transmembrane</keyword>
<feature type="compositionally biased region" description="Basic and acidic residues" evidence="5">
    <location>
        <begin position="128"/>
        <end position="142"/>
    </location>
</feature>
<dbReference type="PANTHER" id="PTHR34820:SF4">
    <property type="entry name" value="INNER MEMBRANE PROTEIN YEBZ"/>
    <property type="match status" value="1"/>
</dbReference>
<dbReference type="GO" id="GO:0005507">
    <property type="term" value="F:copper ion binding"/>
    <property type="evidence" value="ECO:0007669"/>
    <property type="project" value="InterPro"/>
</dbReference>
<dbReference type="InterPro" id="IPR014755">
    <property type="entry name" value="Cu-Rt/internalin_Ig-like"/>
</dbReference>
<name>A0A0F5HPF0_BACTR</name>
<dbReference type="OrthoDB" id="2353937at2"/>
<proteinExistence type="predicted"/>
<dbReference type="GO" id="GO:0042597">
    <property type="term" value="C:periplasmic space"/>
    <property type="evidence" value="ECO:0007669"/>
    <property type="project" value="InterPro"/>
</dbReference>
<dbReference type="PANTHER" id="PTHR34820">
    <property type="entry name" value="INNER MEMBRANE PROTEIN YEBZ"/>
    <property type="match status" value="1"/>
</dbReference>
<keyword evidence="3 7" id="KW-0732">Signal</keyword>
<comment type="caution">
    <text evidence="9">The sequence shown here is derived from an EMBL/GenBank/DDBJ whole genome shotgun (WGS) entry which is preliminary data.</text>
</comment>
<dbReference type="GO" id="GO:0005886">
    <property type="term" value="C:plasma membrane"/>
    <property type="evidence" value="ECO:0007669"/>
    <property type="project" value="TreeGrafter"/>
</dbReference>